<dbReference type="PANTHER" id="PTHR24246:SF27">
    <property type="entry name" value="ADENOSINE RECEPTOR, ISOFORM A"/>
    <property type="match status" value="1"/>
</dbReference>
<feature type="transmembrane region" description="Helical" evidence="10">
    <location>
        <begin position="247"/>
        <end position="267"/>
    </location>
</feature>
<evidence type="ECO:0000256" key="6">
    <source>
        <dbReference type="ARBA" id="ARBA00023136"/>
    </source>
</evidence>
<dbReference type="CDD" id="cd00637">
    <property type="entry name" value="7tm_classA_rhodopsin-like"/>
    <property type="match status" value="1"/>
</dbReference>
<evidence type="ECO:0000256" key="1">
    <source>
        <dbReference type="ARBA" id="ARBA00004651"/>
    </source>
</evidence>
<accession>A0A9W9YUR1</accession>
<dbReference type="PANTHER" id="PTHR24246">
    <property type="entry name" value="OLFACTORY RECEPTOR AND ADENOSINE RECEPTOR"/>
    <property type="match status" value="1"/>
</dbReference>
<feature type="transmembrane region" description="Helical" evidence="10">
    <location>
        <begin position="279"/>
        <end position="297"/>
    </location>
</feature>
<gene>
    <name evidence="12" type="ORF">OS493_007706</name>
</gene>
<feature type="transmembrane region" description="Helical" evidence="10">
    <location>
        <begin position="28"/>
        <end position="53"/>
    </location>
</feature>
<evidence type="ECO:0000256" key="4">
    <source>
        <dbReference type="ARBA" id="ARBA00022989"/>
    </source>
</evidence>
<evidence type="ECO:0000256" key="9">
    <source>
        <dbReference type="ARBA" id="ARBA00023224"/>
    </source>
</evidence>
<dbReference type="InterPro" id="IPR000276">
    <property type="entry name" value="GPCR_Rhodpsn"/>
</dbReference>
<dbReference type="Pfam" id="PF00001">
    <property type="entry name" value="7tm_1"/>
    <property type="match status" value="1"/>
</dbReference>
<evidence type="ECO:0000256" key="5">
    <source>
        <dbReference type="ARBA" id="ARBA00023040"/>
    </source>
</evidence>
<evidence type="ECO:0000259" key="11">
    <source>
        <dbReference type="PROSITE" id="PS50262"/>
    </source>
</evidence>
<keyword evidence="6 10" id="KW-0472">Membrane</keyword>
<keyword evidence="3 10" id="KW-0812">Transmembrane</keyword>
<dbReference type="PRINTS" id="PR00237">
    <property type="entry name" value="GPCRRHODOPSN"/>
</dbReference>
<keyword evidence="9" id="KW-0807">Transducer</keyword>
<organism evidence="12 13">
    <name type="scientific">Desmophyllum pertusum</name>
    <dbReference type="NCBI Taxonomy" id="174260"/>
    <lineage>
        <taxon>Eukaryota</taxon>
        <taxon>Metazoa</taxon>
        <taxon>Cnidaria</taxon>
        <taxon>Anthozoa</taxon>
        <taxon>Hexacorallia</taxon>
        <taxon>Scleractinia</taxon>
        <taxon>Caryophylliina</taxon>
        <taxon>Caryophylliidae</taxon>
        <taxon>Desmophyllum</taxon>
    </lineage>
</organism>
<reference evidence="12" key="1">
    <citation type="submission" date="2023-01" db="EMBL/GenBank/DDBJ databases">
        <title>Genome assembly of the deep-sea coral Lophelia pertusa.</title>
        <authorList>
            <person name="Herrera S."/>
            <person name="Cordes E."/>
        </authorList>
    </citation>
    <scope>NUCLEOTIDE SEQUENCE</scope>
    <source>
        <strain evidence="12">USNM1676648</strain>
        <tissue evidence="12">Polyp</tissue>
    </source>
</reference>
<feature type="transmembrane region" description="Helical" evidence="10">
    <location>
        <begin position="98"/>
        <end position="125"/>
    </location>
</feature>
<dbReference type="GO" id="GO:0005886">
    <property type="term" value="C:plasma membrane"/>
    <property type="evidence" value="ECO:0007669"/>
    <property type="project" value="UniProtKB-SubCell"/>
</dbReference>
<dbReference type="EMBL" id="MU827304">
    <property type="protein sequence ID" value="KAJ7365064.1"/>
    <property type="molecule type" value="Genomic_DNA"/>
</dbReference>
<proteinExistence type="predicted"/>
<evidence type="ECO:0000256" key="8">
    <source>
        <dbReference type="ARBA" id="ARBA00023180"/>
    </source>
</evidence>
<comment type="caution">
    <text evidence="12">The sequence shown here is derived from an EMBL/GenBank/DDBJ whole genome shotgun (WGS) entry which is preliminary data.</text>
</comment>
<feature type="transmembrane region" description="Helical" evidence="10">
    <location>
        <begin position="188"/>
        <end position="212"/>
    </location>
</feature>
<protein>
    <recommendedName>
        <fullName evidence="11">G-protein coupled receptors family 1 profile domain-containing protein</fullName>
    </recommendedName>
</protein>
<sequence length="315" mass="35473">MAENVSANFTSALDDISELEQPTLSTRIVTGIILAVICIIGGLGNSRVIIIFVKTPTLFSKTTRLILTALATVDFTGCLVNIPLAFGVLVLRPGRDELFYLSLAHVIATYCVLWCSYFCFVLIGCDMNDTVRKMTRRGNLLTVHRIRIALVVMILSALGVGIFVYSLRVEDPFVLQTDTHRSGAKHRFGVFLRIAVFAAGVLSFLSLVHSFLRVRTVLKRHNRIMSELHGLNRKSDQMKQKKMMRTVIEMFVCFVVVYMPLFVVNILQDQGKLDSVDPIAIARAVFFMTYASNFLVYGRNLRFFFRSFLSACPCF</sequence>
<evidence type="ECO:0000313" key="12">
    <source>
        <dbReference type="EMBL" id="KAJ7365064.1"/>
    </source>
</evidence>
<evidence type="ECO:0000256" key="2">
    <source>
        <dbReference type="ARBA" id="ARBA00022475"/>
    </source>
</evidence>
<evidence type="ECO:0000256" key="7">
    <source>
        <dbReference type="ARBA" id="ARBA00023170"/>
    </source>
</evidence>
<dbReference type="SUPFAM" id="SSF81321">
    <property type="entry name" value="Family A G protein-coupled receptor-like"/>
    <property type="match status" value="1"/>
</dbReference>
<keyword evidence="4 10" id="KW-1133">Transmembrane helix</keyword>
<evidence type="ECO:0000313" key="13">
    <source>
        <dbReference type="Proteomes" id="UP001163046"/>
    </source>
</evidence>
<dbReference type="InterPro" id="IPR017452">
    <property type="entry name" value="GPCR_Rhodpsn_7TM"/>
</dbReference>
<keyword evidence="2" id="KW-1003">Cell membrane</keyword>
<keyword evidence="8" id="KW-0325">Glycoprotein</keyword>
<dbReference type="PROSITE" id="PS50262">
    <property type="entry name" value="G_PROTEIN_RECEP_F1_2"/>
    <property type="match status" value="1"/>
</dbReference>
<dbReference type="AlphaFoldDB" id="A0A9W9YUR1"/>
<dbReference type="GO" id="GO:0004930">
    <property type="term" value="F:G protein-coupled receptor activity"/>
    <property type="evidence" value="ECO:0007669"/>
    <property type="project" value="UniProtKB-KW"/>
</dbReference>
<feature type="domain" description="G-protein coupled receptors family 1 profile" evidence="11">
    <location>
        <begin position="44"/>
        <end position="297"/>
    </location>
</feature>
<dbReference type="Gene3D" id="1.20.1070.10">
    <property type="entry name" value="Rhodopsin 7-helix transmembrane proteins"/>
    <property type="match status" value="1"/>
</dbReference>
<feature type="transmembrane region" description="Helical" evidence="10">
    <location>
        <begin position="65"/>
        <end position="86"/>
    </location>
</feature>
<feature type="transmembrane region" description="Helical" evidence="10">
    <location>
        <begin position="146"/>
        <end position="168"/>
    </location>
</feature>
<keyword evidence="5" id="KW-0297">G-protein coupled receptor</keyword>
<comment type="subcellular location">
    <subcellularLocation>
        <location evidence="1">Cell membrane</location>
        <topology evidence="1">Multi-pass membrane protein</topology>
    </subcellularLocation>
</comment>
<keyword evidence="7" id="KW-0675">Receptor</keyword>
<evidence type="ECO:0000256" key="3">
    <source>
        <dbReference type="ARBA" id="ARBA00022692"/>
    </source>
</evidence>
<dbReference type="Proteomes" id="UP001163046">
    <property type="component" value="Unassembled WGS sequence"/>
</dbReference>
<keyword evidence="13" id="KW-1185">Reference proteome</keyword>
<evidence type="ECO:0000256" key="10">
    <source>
        <dbReference type="SAM" id="Phobius"/>
    </source>
</evidence>
<name>A0A9W9YUR1_9CNID</name>